<gene>
    <name evidence="2" type="primary">Dper\GL23110</name>
    <name evidence="2" type="ORF">Dper_GL23110</name>
</gene>
<dbReference type="PANTHER" id="PTHR20987:SF0">
    <property type="entry name" value="CHITIN-BINDING TYPE-2 DOMAIN-CONTAINING PROTEIN-RELATED"/>
    <property type="match status" value="1"/>
</dbReference>
<evidence type="ECO:0000313" key="2">
    <source>
        <dbReference type="EMBL" id="EDW24952.1"/>
    </source>
</evidence>
<dbReference type="GO" id="GO:0008061">
    <property type="term" value="F:chitin binding"/>
    <property type="evidence" value="ECO:0007669"/>
    <property type="project" value="InterPro"/>
</dbReference>
<dbReference type="PANTHER" id="PTHR20987">
    <property type="entry name" value="CHITIN-BINDING TYPE-2 DOMAIN-CONTAINING PROTEIN-RELATED"/>
    <property type="match status" value="1"/>
</dbReference>
<feature type="compositionally biased region" description="Polar residues" evidence="1">
    <location>
        <begin position="392"/>
        <end position="411"/>
    </location>
</feature>
<accession>B4G5T6</accession>
<proteinExistence type="predicted"/>
<reference evidence="2 3" key="1">
    <citation type="journal article" date="2007" name="Nature">
        <title>Evolution of genes and genomes on the Drosophila phylogeny.</title>
        <authorList>
            <consortium name="Drosophila 12 Genomes Consortium"/>
            <person name="Clark A.G."/>
            <person name="Eisen M.B."/>
            <person name="Smith D.R."/>
            <person name="Bergman C.M."/>
            <person name="Oliver B."/>
            <person name="Markow T.A."/>
            <person name="Kaufman T.C."/>
            <person name="Kellis M."/>
            <person name="Gelbart W."/>
            <person name="Iyer V.N."/>
            <person name="Pollard D.A."/>
            <person name="Sackton T.B."/>
            <person name="Larracuente A.M."/>
            <person name="Singh N.D."/>
            <person name="Abad J.P."/>
            <person name="Abt D.N."/>
            <person name="Adryan B."/>
            <person name="Aguade M."/>
            <person name="Akashi H."/>
            <person name="Anderson W.W."/>
            <person name="Aquadro C.F."/>
            <person name="Ardell D.H."/>
            <person name="Arguello R."/>
            <person name="Artieri C.G."/>
            <person name="Barbash D.A."/>
            <person name="Barker D."/>
            <person name="Barsanti P."/>
            <person name="Batterham P."/>
            <person name="Batzoglou S."/>
            <person name="Begun D."/>
            <person name="Bhutkar A."/>
            <person name="Blanco E."/>
            <person name="Bosak S.A."/>
            <person name="Bradley R.K."/>
            <person name="Brand A.D."/>
            <person name="Brent M.R."/>
            <person name="Brooks A.N."/>
            <person name="Brown R.H."/>
            <person name="Butlin R.K."/>
            <person name="Caggese C."/>
            <person name="Calvi B.R."/>
            <person name="Bernardo de Carvalho A."/>
            <person name="Caspi A."/>
            <person name="Castrezana S."/>
            <person name="Celniker S.E."/>
            <person name="Chang J.L."/>
            <person name="Chapple C."/>
            <person name="Chatterji S."/>
            <person name="Chinwalla A."/>
            <person name="Civetta A."/>
            <person name="Clifton S.W."/>
            <person name="Comeron J.M."/>
            <person name="Costello J.C."/>
            <person name="Coyne J.A."/>
            <person name="Daub J."/>
            <person name="David R.G."/>
            <person name="Delcher A.L."/>
            <person name="Delehaunty K."/>
            <person name="Do C.B."/>
            <person name="Ebling H."/>
            <person name="Edwards K."/>
            <person name="Eickbush T."/>
            <person name="Evans J.D."/>
            <person name="Filipski A."/>
            <person name="Findeiss S."/>
            <person name="Freyhult E."/>
            <person name="Fulton L."/>
            <person name="Fulton R."/>
            <person name="Garcia A.C."/>
            <person name="Gardiner A."/>
            <person name="Garfield D.A."/>
            <person name="Garvin B.E."/>
            <person name="Gibson G."/>
            <person name="Gilbert D."/>
            <person name="Gnerre S."/>
            <person name="Godfrey J."/>
            <person name="Good R."/>
            <person name="Gotea V."/>
            <person name="Gravely B."/>
            <person name="Greenberg A.J."/>
            <person name="Griffiths-Jones S."/>
            <person name="Gross S."/>
            <person name="Guigo R."/>
            <person name="Gustafson E.A."/>
            <person name="Haerty W."/>
            <person name="Hahn M.W."/>
            <person name="Halligan D.L."/>
            <person name="Halpern A.L."/>
            <person name="Halter G.M."/>
            <person name="Han M.V."/>
            <person name="Heger A."/>
            <person name="Hillier L."/>
            <person name="Hinrichs A.S."/>
            <person name="Holmes I."/>
            <person name="Hoskins R.A."/>
            <person name="Hubisz M.J."/>
            <person name="Hultmark D."/>
            <person name="Huntley M.A."/>
            <person name="Jaffe D.B."/>
            <person name="Jagadeeshan S."/>
            <person name="Jeck W.R."/>
            <person name="Johnson J."/>
            <person name="Jones C.D."/>
            <person name="Jordan W.C."/>
            <person name="Karpen G.H."/>
            <person name="Kataoka E."/>
            <person name="Keightley P.D."/>
            <person name="Kheradpour P."/>
            <person name="Kirkness E.F."/>
            <person name="Koerich L.B."/>
            <person name="Kristiansen K."/>
            <person name="Kudrna D."/>
            <person name="Kulathinal R.J."/>
            <person name="Kumar S."/>
            <person name="Kwok R."/>
            <person name="Lander E."/>
            <person name="Langley C.H."/>
            <person name="Lapoint R."/>
            <person name="Lazzaro B.P."/>
            <person name="Lee S.J."/>
            <person name="Levesque L."/>
            <person name="Li R."/>
            <person name="Lin C.F."/>
            <person name="Lin M.F."/>
            <person name="Lindblad-Toh K."/>
            <person name="Llopart A."/>
            <person name="Long M."/>
            <person name="Low L."/>
            <person name="Lozovsky E."/>
            <person name="Lu J."/>
            <person name="Luo M."/>
            <person name="Machado C.A."/>
            <person name="Makalowski W."/>
            <person name="Marzo M."/>
            <person name="Matsuda M."/>
            <person name="Matzkin L."/>
            <person name="McAllister B."/>
            <person name="McBride C.S."/>
            <person name="McKernan B."/>
            <person name="McKernan K."/>
            <person name="Mendez-Lago M."/>
            <person name="Minx P."/>
            <person name="Mollenhauer M.U."/>
            <person name="Montooth K."/>
            <person name="Mount S.M."/>
            <person name="Mu X."/>
            <person name="Myers E."/>
            <person name="Negre B."/>
            <person name="Newfeld S."/>
            <person name="Nielsen R."/>
            <person name="Noor M.A."/>
            <person name="O'Grady P."/>
            <person name="Pachter L."/>
            <person name="Papaceit M."/>
            <person name="Parisi M.J."/>
            <person name="Parisi M."/>
            <person name="Parts L."/>
            <person name="Pedersen J.S."/>
            <person name="Pesole G."/>
            <person name="Phillippy A.M."/>
            <person name="Ponting C.P."/>
            <person name="Pop M."/>
            <person name="Porcelli D."/>
            <person name="Powell J.R."/>
            <person name="Prohaska S."/>
            <person name="Pruitt K."/>
            <person name="Puig M."/>
            <person name="Quesneville H."/>
            <person name="Ram K.R."/>
            <person name="Rand D."/>
            <person name="Rasmussen M.D."/>
            <person name="Reed L.K."/>
            <person name="Reenan R."/>
            <person name="Reily A."/>
            <person name="Remington K.A."/>
            <person name="Rieger T.T."/>
            <person name="Ritchie M.G."/>
            <person name="Robin C."/>
            <person name="Rogers Y.H."/>
            <person name="Rohde C."/>
            <person name="Rozas J."/>
            <person name="Rubenfield M.J."/>
            <person name="Ruiz A."/>
            <person name="Russo S."/>
            <person name="Salzberg S.L."/>
            <person name="Sanchez-Gracia A."/>
            <person name="Saranga D.J."/>
            <person name="Sato H."/>
            <person name="Schaeffer S.W."/>
            <person name="Schatz M.C."/>
            <person name="Schlenke T."/>
            <person name="Schwartz R."/>
            <person name="Segarra C."/>
            <person name="Singh R.S."/>
            <person name="Sirot L."/>
            <person name="Sirota M."/>
            <person name="Sisneros N.B."/>
            <person name="Smith C.D."/>
            <person name="Smith T.F."/>
            <person name="Spieth J."/>
            <person name="Stage D.E."/>
            <person name="Stark A."/>
            <person name="Stephan W."/>
            <person name="Strausberg R.L."/>
            <person name="Strempel S."/>
            <person name="Sturgill D."/>
            <person name="Sutton G."/>
            <person name="Sutton G.G."/>
            <person name="Tao W."/>
            <person name="Teichmann S."/>
            <person name="Tobari Y.N."/>
            <person name="Tomimura Y."/>
            <person name="Tsolas J.M."/>
            <person name="Valente V.L."/>
            <person name="Venter E."/>
            <person name="Venter J.C."/>
            <person name="Vicario S."/>
            <person name="Vieira F.G."/>
            <person name="Vilella A.J."/>
            <person name="Villasante A."/>
            <person name="Walenz B."/>
            <person name="Wang J."/>
            <person name="Wasserman M."/>
            <person name="Watts T."/>
            <person name="Wilson D."/>
            <person name="Wilson R.K."/>
            <person name="Wing R.A."/>
            <person name="Wolfner M.F."/>
            <person name="Wong A."/>
            <person name="Wong G.K."/>
            <person name="Wu C.I."/>
            <person name="Wu G."/>
            <person name="Yamamoto D."/>
            <person name="Yang H.P."/>
            <person name="Yang S.P."/>
            <person name="Yorke J.A."/>
            <person name="Yoshida K."/>
            <person name="Zdobnov E."/>
            <person name="Zhang P."/>
            <person name="Zhang Y."/>
            <person name="Zimin A.V."/>
            <person name="Baldwin J."/>
            <person name="Abdouelleil A."/>
            <person name="Abdulkadir J."/>
            <person name="Abebe A."/>
            <person name="Abera B."/>
            <person name="Abreu J."/>
            <person name="Acer S.C."/>
            <person name="Aftuck L."/>
            <person name="Alexander A."/>
            <person name="An P."/>
            <person name="Anderson E."/>
            <person name="Anderson S."/>
            <person name="Arachi H."/>
            <person name="Azer M."/>
            <person name="Bachantsang P."/>
            <person name="Barry A."/>
            <person name="Bayul T."/>
            <person name="Berlin A."/>
            <person name="Bessette D."/>
            <person name="Bloom T."/>
            <person name="Blye J."/>
            <person name="Boguslavskiy L."/>
            <person name="Bonnet C."/>
            <person name="Boukhgalter B."/>
            <person name="Bourzgui I."/>
            <person name="Brown A."/>
            <person name="Cahill P."/>
            <person name="Channer S."/>
            <person name="Cheshatsang Y."/>
            <person name="Chuda L."/>
            <person name="Citroen M."/>
            <person name="Collymore A."/>
            <person name="Cooke P."/>
            <person name="Costello M."/>
            <person name="D'Aco K."/>
            <person name="Daza R."/>
            <person name="De Haan G."/>
            <person name="DeGray S."/>
            <person name="DeMaso C."/>
            <person name="Dhargay N."/>
            <person name="Dooley K."/>
            <person name="Dooley E."/>
            <person name="Doricent M."/>
            <person name="Dorje P."/>
            <person name="Dorjee K."/>
            <person name="Dupes A."/>
            <person name="Elong R."/>
            <person name="Falk J."/>
            <person name="Farina A."/>
            <person name="Faro S."/>
            <person name="Ferguson D."/>
            <person name="Fisher S."/>
            <person name="Foley C.D."/>
            <person name="Franke A."/>
            <person name="Friedrich D."/>
            <person name="Gadbois L."/>
            <person name="Gearin G."/>
            <person name="Gearin C.R."/>
            <person name="Giannoukos G."/>
            <person name="Goode T."/>
            <person name="Graham J."/>
            <person name="Grandbois E."/>
            <person name="Grewal S."/>
            <person name="Gyaltsen K."/>
            <person name="Hafez N."/>
            <person name="Hagos B."/>
            <person name="Hall J."/>
            <person name="Henson C."/>
            <person name="Hollinger A."/>
            <person name="Honan T."/>
            <person name="Huard M.D."/>
            <person name="Hughes L."/>
            <person name="Hurhula B."/>
            <person name="Husby M.E."/>
            <person name="Kamat A."/>
            <person name="Kanga B."/>
            <person name="Kashin S."/>
            <person name="Khazanovich D."/>
            <person name="Kisner P."/>
            <person name="Lance K."/>
            <person name="Lara M."/>
            <person name="Lee W."/>
            <person name="Lennon N."/>
            <person name="Letendre F."/>
            <person name="LeVine R."/>
            <person name="Lipovsky A."/>
            <person name="Liu X."/>
            <person name="Liu J."/>
            <person name="Liu S."/>
            <person name="Lokyitsang T."/>
            <person name="Lokyitsang Y."/>
            <person name="Lubonja R."/>
            <person name="Lui A."/>
            <person name="MacDonald P."/>
            <person name="Magnisalis V."/>
            <person name="Maru K."/>
            <person name="Matthews C."/>
            <person name="McCusker W."/>
            <person name="McDonough S."/>
            <person name="Mehta T."/>
            <person name="Meldrim J."/>
            <person name="Meneus L."/>
            <person name="Mihai O."/>
            <person name="Mihalev A."/>
            <person name="Mihova T."/>
            <person name="Mittelman R."/>
            <person name="Mlenga V."/>
            <person name="Montmayeur A."/>
            <person name="Mulrain L."/>
            <person name="Navidi A."/>
            <person name="Naylor J."/>
            <person name="Negash T."/>
            <person name="Nguyen T."/>
            <person name="Nguyen N."/>
            <person name="Nicol R."/>
            <person name="Norbu C."/>
            <person name="Norbu N."/>
            <person name="Novod N."/>
            <person name="O'Neill B."/>
            <person name="Osman S."/>
            <person name="Markiewicz E."/>
            <person name="Oyono O.L."/>
            <person name="Patti C."/>
            <person name="Phunkhang P."/>
            <person name="Pierre F."/>
            <person name="Priest M."/>
            <person name="Raghuraman S."/>
            <person name="Rege F."/>
            <person name="Reyes R."/>
            <person name="Rise C."/>
            <person name="Rogov P."/>
            <person name="Ross K."/>
            <person name="Ryan E."/>
            <person name="Settipalli S."/>
            <person name="Shea T."/>
            <person name="Sherpa N."/>
            <person name="Shi L."/>
            <person name="Shih D."/>
            <person name="Sparrow T."/>
            <person name="Spaulding J."/>
            <person name="Stalker J."/>
            <person name="Stange-Thomann N."/>
            <person name="Stavropoulos S."/>
            <person name="Stone C."/>
            <person name="Strader C."/>
            <person name="Tesfaye S."/>
            <person name="Thomson T."/>
            <person name="Thoulutsang Y."/>
            <person name="Thoulutsang D."/>
            <person name="Topham K."/>
            <person name="Topping I."/>
            <person name="Tsamla T."/>
            <person name="Vassiliev H."/>
            <person name="Vo A."/>
            <person name="Wangchuk T."/>
            <person name="Wangdi T."/>
            <person name="Weiand M."/>
            <person name="Wilkinson J."/>
            <person name="Wilson A."/>
            <person name="Yadav S."/>
            <person name="Young G."/>
            <person name="Yu Q."/>
            <person name="Zembek L."/>
            <person name="Zhong D."/>
            <person name="Zimmer A."/>
            <person name="Zwirko Z."/>
            <person name="Jaffe D.B."/>
            <person name="Alvarez P."/>
            <person name="Brockman W."/>
            <person name="Butler J."/>
            <person name="Chin C."/>
            <person name="Gnerre S."/>
            <person name="Grabherr M."/>
            <person name="Kleber M."/>
            <person name="Mauceli E."/>
            <person name="MacCallum I."/>
        </authorList>
    </citation>
    <scope>NUCLEOTIDE SEQUENCE [LARGE SCALE GENOMIC DNA]</scope>
    <source>
        <strain evidence="3">MSH-3 / Tucson 14011-0111.49</strain>
    </source>
</reference>
<dbReference type="eggNOG" id="ENOG502QTV0">
    <property type="taxonomic scope" value="Eukaryota"/>
</dbReference>
<evidence type="ECO:0000313" key="3">
    <source>
        <dbReference type="Proteomes" id="UP000008744"/>
    </source>
</evidence>
<organism evidence="3">
    <name type="scientific">Drosophila persimilis</name>
    <name type="common">Fruit fly</name>
    <dbReference type="NCBI Taxonomy" id="7234"/>
    <lineage>
        <taxon>Eukaryota</taxon>
        <taxon>Metazoa</taxon>
        <taxon>Ecdysozoa</taxon>
        <taxon>Arthropoda</taxon>
        <taxon>Hexapoda</taxon>
        <taxon>Insecta</taxon>
        <taxon>Pterygota</taxon>
        <taxon>Neoptera</taxon>
        <taxon>Endopterygota</taxon>
        <taxon>Diptera</taxon>
        <taxon>Brachycera</taxon>
        <taxon>Muscomorpha</taxon>
        <taxon>Ephydroidea</taxon>
        <taxon>Drosophilidae</taxon>
        <taxon>Drosophila</taxon>
        <taxon>Sophophora</taxon>
    </lineage>
</organism>
<sequence length="449" mass="47480">MASGPIRNQYQYQYQSSPHHSRITNGPLTTTASHNMKVFALALLCLAAVAQAHISYKLQCARGEIGIRWPSYHSNSEYYVCQGIYGSQLTIHCPAGEVFSFVLQQCASPSQYVPAPPINILPTAAPITMTVVEDAPPVIGAGIATSAHNQIEQHETAEHHEIAGPHEHHEQNELHELHEHHEHEHQTEQEVVAHLILPTPAPEPPVVDLSLSLNRIQDSRLNYPSIHLHFPKVIFVLAAIVAVNAQNTCYRTPVYTEKIDPVVCPKAGIKLPNYENASTFYQCGSVGTTGTLTSCATENYFSYVMQTCGPCESYLPSTICSALPFNATCVPIGSATTAPPATTGSTATATTVAPSVSTASTAAPTGNVTTAAPTTQAPSTTSAVPEPPTDAPGSTTAGDSGNDTPSGTTIFIPQPPSPGESNVPTPVTPVPTAPNIEVTPPTVQNAPAQ</sequence>
<feature type="compositionally biased region" description="Low complexity" evidence="1">
    <location>
        <begin position="358"/>
        <end position="383"/>
    </location>
</feature>
<dbReference type="SUPFAM" id="SSF57625">
    <property type="entry name" value="Invertebrate chitin-binding proteins"/>
    <property type="match status" value="2"/>
</dbReference>
<dbReference type="AlphaFoldDB" id="B4G5T6"/>
<dbReference type="InterPro" id="IPR036508">
    <property type="entry name" value="Chitin-bd_dom_sf"/>
</dbReference>
<evidence type="ECO:0000256" key="1">
    <source>
        <dbReference type="SAM" id="MobiDB-lite"/>
    </source>
</evidence>
<protein>
    <submittedName>
        <fullName evidence="2">GL23110</fullName>
    </submittedName>
</protein>
<dbReference type="OrthoDB" id="8031570at2759"/>
<keyword evidence="3" id="KW-1185">Reference proteome</keyword>
<dbReference type="STRING" id="7234.B4G5T6"/>
<dbReference type="Proteomes" id="UP000008744">
    <property type="component" value="Unassembled WGS sequence"/>
</dbReference>
<dbReference type="OMA" id="HESETHE"/>
<name>B4G5T6_DROPE</name>
<dbReference type="EMBL" id="CH479179">
    <property type="protein sequence ID" value="EDW24952.1"/>
    <property type="molecule type" value="Genomic_DNA"/>
</dbReference>
<feature type="region of interest" description="Disordered" evidence="1">
    <location>
        <begin position="358"/>
        <end position="449"/>
    </location>
</feature>
<dbReference type="HOGENOM" id="CLU_610118_0_0_1"/>